<feature type="transmembrane region" description="Helical" evidence="5">
    <location>
        <begin position="45"/>
        <end position="68"/>
    </location>
</feature>
<dbReference type="STRING" id="2018661.A0A2A2J8L4"/>
<protein>
    <recommendedName>
        <fullName evidence="6">Bicarbonate transporter-like transmembrane domain-containing protein</fullName>
    </recommendedName>
</protein>
<evidence type="ECO:0000256" key="1">
    <source>
        <dbReference type="ARBA" id="ARBA00004141"/>
    </source>
</evidence>
<dbReference type="Pfam" id="PF00955">
    <property type="entry name" value="HCO3_cotransp"/>
    <property type="match status" value="2"/>
</dbReference>
<reference evidence="7 8" key="1">
    <citation type="journal article" date="2017" name="Curr. Biol.">
        <title>Genome architecture and evolution of a unichromosomal asexual nematode.</title>
        <authorList>
            <person name="Fradin H."/>
            <person name="Zegar C."/>
            <person name="Gutwein M."/>
            <person name="Lucas J."/>
            <person name="Kovtun M."/>
            <person name="Corcoran D."/>
            <person name="Baugh L.R."/>
            <person name="Kiontke K."/>
            <person name="Gunsalus K."/>
            <person name="Fitch D.H."/>
            <person name="Piano F."/>
        </authorList>
    </citation>
    <scope>NUCLEOTIDE SEQUENCE [LARGE SCALE GENOMIC DNA]</scope>
    <source>
        <strain evidence="7">PF1309</strain>
    </source>
</reference>
<dbReference type="OrthoDB" id="1735926at2759"/>
<proteinExistence type="predicted"/>
<feature type="domain" description="Bicarbonate transporter-like transmembrane" evidence="6">
    <location>
        <begin position="119"/>
        <end position="292"/>
    </location>
</feature>
<keyword evidence="3 5" id="KW-1133">Transmembrane helix</keyword>
<comment type="caution">
    <text evidence="7">The sequence shown here is derived from an EMBL/GenBank/DDBJ whole genome shotgun (WGS) entry which is preliminary data.</text>
</comment>
<evidence type="ECO:0000256" key="4">
    <source>
        <dbReference type="ARBA" id="ARBA00023136"/>
    </source>
</evidence>
<accession>A0A2A2J8L4</accession>
<dbReference type="Proteomes" id="UP000218231">
    <property type="component" value="Unassembled WGS sequence"/>
</dbReference>
<dbReference type="GO" id="GO:0005452">
    <property type="term" value="F:solute:inorganic anion antiporter activity"/>
    <property type="evidence" value="ECO:0007669"/>
    <property type="project" value="InterPro"/>
</dbReference>
<feature type="transmembrane region" description="Helical" evidence="5">
    <location>
        <begin position="128"/>
        <end position="148"/>
    </location>
</feature>
<dbReference type="InterPro" id="IPR003020">
    <property type="entry name" value="HCO3_transpt_euk"/>
</dbReference>
<keyword evidence="2 5" id="KW-0812">Transmembrane</keyword>
<evidence type="ECO:0000256" key="3">
    <source>
        <dbReference type="ARBA" id="ARBA00022989"/>
    </source>
</evidence>
<dbReference type="PANTHER" id="PTHR11453:SF121">
    <property type="entry name" value="ANION TRANSPORTER ABTS-2"/>
    <property type="match status" value="1"/>
</dbReference>
<feature type="transmembrane region" description="Helical" evidence="5">
    <location>
        <begin position="160"/>
        <end position="182"/>
    </location>
</feature>
<evidence type="ECO:0000256" key="5">
    <source>
        <dbReference type="SAM" id="Phobius"/>
    </source>
</evidence>
<dbReference type="AlphaFoldDB" id="A0A2A2J8L4"/>
<feature type="transmembrane region" description="Helical" evidence="5">
    <location>
        <begin position="89"/>
        <end position="108"/>
    </location>
</feature>
<dbReference type="InterPro" id="IPR011531">
    <property type="entry name" value="HCO3_transpt-like_TM_dom"/>
</dbReference>
<keyword evidence="8" id="KW-1185">Reference proteome</keyword>
<feature type="domain" description="Bicarbonate transporter-like transmembrane" evidence="6">
    <location>
        <begin position="2"/>
        <end position="104"/>
    </location>
</feature>
<comment type="subcellular location">
    <subcellularLocation>
        <location evidence="1">Membrane</location>
        <topology evidence="1">Multi-pass membrane protein</topology>
    </subcellularLocation>
</comment>
<sequence length="309" mass="34835">MLGGVIFAVFAGQPMVILATTTAMSIYIVIVRGFAVHADYPFSKFYSAVGVSASAILFLMSILGAPWFMKFARTSTEETMRVFQSTVRIYNALSAIYSAYKVFVHCWAGNDKGPMHINNLGSCTPTNTLIIFGLVLSATALGFFFNSLRESEYFLWNIRILISNYAIPLAILIPTFVVFFVIQRGHDIDHNPDLQFHWIEFYDLPAHAYSIAIPLGIPLAFVIFMDHILVTQNAENPTNQLTRHHRRHWDLTVLALINFLLSCFGLPWMTGAMPTTVLQVRALTKIYKDKVPKNKFARTYIGHLNPSTE</sequence>
<dbReference type="GO" id="GO:0006820">
    <property type="term" value="P:monoatomic anion transport"/>
    <property type="evidence" value="ECO:0007669"/>
    <property type="project" value="InterPro"/>
</dbReference>
<dbReference type="EMBL" id="LIAE01010614">
    <property type="protein sequence ID" value="PAV57929.1"/>
    <property type="molecule type" value="Genomic_DNA"/>
</dbReference>
<dbReference type="PANTHER" id="PTHR11453">
    <property type="entry name" value="ANION EXCHANGE PROTEIN"/>
    <property type="match status" value="1"/>
</dbReference>
<feature type="transmembrane region" description="Helical" evidence="5">
    <location>
        <begin position="208"/>
        <end position="230"/>
    </location>
</feature>
<evidence type="ECO:0000259" key="6">
    <source>
        <dbReference type="Pfam" id="PF00955"/>
    </source>
</evidence>
<keyword evidence="4 5" id="KW-0472">Membrane</keyword>
<dbReference type="GO" id="GO:0016323">
    <property type="term" value="C:basolateral plasma membrane"/>
    <property type="evidence" value="ECO:0007669"/>
    <property type="project" value="TreeGrafter"/>
</dbReference>
<gene>
    <name evidence="7" type="ORF">WR25_23833</name>
</gene>
<feature type="transmembrane region" description="Helical" evidence="5">
    <location>
        <begin position="7"/>
        <end position="30"/>
    </location>
</feature>
<evidence type="ECO:0000256" key="2">
    <source>
        <dbReference type="ARBA" id="ARBA00022692"/>
    </source>
</evidence>
<evidence type="ECO:0000313" key="7">
    <source>
        <dbReference type="EMBL" id="PAV57929.1"/>
    </source>
</evidence>
<organism evidence="7 8">
    <name type="scientific">Diploscapter pachys</name>
    <dbReference type="NCBI Taxonomy" id="2018661"/>
    <lineage>
        <taxon>Eukaryota</taxon>
        <taxon>Metazoa</taxon>
        <taxon>Ecdysozoa</taxon>
        <taxon>Nematoda</taxon>
        <taxon>Chromadorea</taxon>
        <taxon>Rhabditida</taxon>
        <taxon>Rhabditina</taxon>
        <taxon>Rhabditomorpha</taxon>
        <taxon>Rhabditoidea</taxon>
        <taxon>Rhabditidae</taxon>
        <taxon>Diploscapter</taxon>
    </lineage>
</organism>
<feature type="transmembrane region" description="Helical" evidence="5">
    <location>
        <begin position="251"/>
        <end position="269"/>
    </location>
</feature>
<name>A0A2A2J8L4_9BILA</name>
<dbReference type="GO" id="GO:0050801">
    <property type="term" value="P:monoatomic ion homeostasis"/>
    <property type="evidence" value="ECO:0007669"/>
    <property type="project" value="TreeGrafter"/>
</dbReference>
<evidence type="ECO:0000313" key="8">
    <source>
        <dbReference type="Proteomes" id="UP000218231"/>
    </source>
</evidence>